<dbReference type="EMBL" id="FOVP01000016">
    <property type="protein sequence ID" value="SFO10853.1"/>
    <property type="molecule type" value="Genomic_DNA"/>
</dbReference>
<evidence type="ECO:0000256" key="1">
    <source>
        <dbReference type="ARBA" id="ARBA00022801"/>
    </source>
</evidence>
<dbReference type="PANTHER" id="PTHR43329">
    <property type="entry name" value="EPOXIDE HYDROLASE"/>
    <property type="match status" value="1"/>
</dbReference>
<reference evidence="4" key="1">
    <citation type="submission" date="2016-10" db="EMBL/GenBank/DDBJ databases">
        <authorList>
            <person name="Varghese N."/>
            <person name="Submissions S."/>
        </authorList>
    </citation>
    <scope>NUCLEOTIDE SEQUENCE [LARGE SCALE GENOMIC DNA]</scope>
    <source>
        <strain evidence="4">DSM 28463</strain>
    </source>
</reference>
<dbReference type="InterPro" id="IPR029058">
    <property type="entry name" value="AB_hydrolase_fold"/>
</dbReference>
<dbReference type="SUPFAM" id="SSF53474">
    <property type="entry name" value="alpha/beta-Hydrolases"/>
    <property type="match status" value="1"/>
</dbReference>
<organism evidence="3 4">
    <name type="scientific">Roseovarius lutimaris</name>
    <dbReference type="NCBI Taxonomy" id="1005928"/>
    <lineage>
        <taxon>Bacteria</taxon>
        <taxon>Pseudomonadati</taxon>
        <taxon>Pseudomonadota</taxon>
        <taxon>Alphaproteobacteria</taxon>
        <taxon>Rhodobacterales</taxon>
        <taxon>Roseobacteraceae</taxon>
        <taxon>Roseovarius</taxon>
    </lineage>
</organism>
<evidence type="ECO:0000313" key="3">
    <source>
        <dbReference type="EMBL" id="SFO10853.1"/>
    </source>
</evidence>
<sequence>MSQIEFSHHTTTVNGLDWHWVEEGTGPAIVLLHGIPESWRCWQHQIPTLAKQFRVIAPDMKGYGQSGKPKGDYAASTVAAETLEFLDAIGVEKFHLAGHDWGVVIADNIVNLVADRVERYIRCCLSLHTYDARNSLHHQWNGRNPEKASQLMSNADAYVRVWFETSCKPECRPDEAELQEIIKEFSYPGISDVVPLYFSHIRNSKPVDYSKFTMPVLYIHGEHDPRQPIEYARGMEDHIPGLEAVLVVDAGHFVTWERPEDVANGMMWFLHSMLASGLPLFDRSRHYDLPTRPCHEVESWGVNPGIAAKIAS</sequence>
<dbReference type="InterPro" id="IPR000073">
    <property type="entry name" value="AB_hydrolase_1"/>
</dbReference>
<feature type="domain" description="AB hydrolase-1" evidence="2">
    <location>
        <begin position="27"/>
        <end position="259"/>
    </location>
</feature>
<dbReference type="OrthoDB" id="9804723at2"/>
<evidence type="ECO:0000259" key="2">
    <source>
        <dbReference type="Pfam" id="PF00561"/>
    </source>
</evidence>
<dbReference type="AlphaFoldDB" id="A0A1I5EHP1"/>
<gene>
    <name evidence="3" type="ORF">SAMN04487859_1161</name>
</gene>
<dbReference type="STRING" id="1005928.SAMN04487859_1161"/>
<dbReference type="RefSeq" id="WP_092840181.1">
    <property type="nucleotide sequence ID" value="NZ_FOVP01000016.1"/>
</dbReference>
<dbReference type="InterPro" id="IPR000639">
    <property type="entry name" value="Epox_hydrolase-like"/>
</dbReference>
<dbReference type="GO" id="GO:0016787">
    <property type="term" value="F:hydrolase activity"/>
    <property type="evidence" value="ECO:0007669"/>
    <property type="project" value="UniProtKB-KW"/>
</dbReference>
<keyword evidence="4" id="KW-1185">Reference proteome</keyword>
<name>A0A1I5EHP1_9RHOB</name>
<accession>A0A1I5EHP1</accession>
<proteinExistence type="predicted"/>
<evidence type="ECO:0000313" key="4">
    <source>
        <dbReference type="Proteomes" id="UP000198599"/>
    </source>
</evidence>
<dbReference type="Pfam" id="PF00561">
    <property type="entry name" value="Abhydrolase_1"/>
    <property type="match status" value="1"/>
</dbReference>
<dbReference type="PRINTS" id="PR00412">
    <property type="entry name" value="EPOXHYDRLASE"/>
</dbReference>
<keyword evidence="1" id="KW-0378">Hydrolase</keyword>
<dbReference type="Proteomes" id="UP000198599">
    <property type="component" value="Unassembled WGS sequence"/>
</dbReference>
<protein>
    <submittedName>
        <fullName evidence="3">Pimeloyl-ACP methyl ester carboxylesterase</fullName>
    </submittedName>
</protein>
<dbReference type="PRINTS" id="PR00111">
    <property type="entry name" value="ABHYDROLASE"/>
</dbReference>
<dbReference type="Gene3D" id="3.40.50.1820">
    <property type="entry name" value="alpha/beta hydrolase"/>
    <property type="match status" value="1"/>
</dbReference>